<comment type="caution">
    <text evidence="7">The sequence shown here is derived from an EMBL/GenBank/DDBJ whole genome shotgun (WGS) entry which is preliminary data.</text>
</comment>
<dbReference type="InterPro" id="IPR047867">
    <property type="entry name" value="Ribosomal_uL22_bac/org-type"/>
</dbReference>
<evidence type="ECO:0000256" key="3">
    <source>
        <dbReference type="ARBA" id="ARBA00023274"/>
    </source>
</evidence>
<dbReference type="Gene3D" id="3.90.470.10">
    <property type="entry name" value="Ribosomal protein L22/L17"/>
    <property type="match status" value="1"/>
</dbReference>
<dbReference type="Proteomes" id="UP000231569">
    <property type="component" value="Unassembled WGS sequence"/>
</dbReference>
<accession>A0A2M8KU78</accession>
<protein>
    <recommendedName>
        <fullName evidence="6">50S ribosomal protein L22</fullName>
    </recommendedName>
</protein>
<sequence>MEKRVIIKYVRMSEKKLRILADNYVGKRVDEATAIMELANSKGAKLLKKAVDSCAALFTKDEVPHLKIKGLIIDKGPRFKRWRPGGRGVAKKYEHKSAHIQVVLEHGK</sequence>
<dbReference type="GO" id="GO:0019843">
    <property type="term" value="F:rRNA binding"/>
    <property type="evidence" value="ECO:0007669"/>
    <property type="project" value="UniProtKB-KW"/>
</dbReference>
<evidence type="ECO:0000313" key="8">
    <source>
        <dbReference type="Proteomes" id="UP000231569"/>
    </source>
</evidence>
<keyword evidence="5" id="KW-0699">rRNA-binding</keyword>
<reference evidence="8" key="1">
    <citation type="submission" date="2017-09" db="EMBL/GenBank/DDBJ databases">
        <title>Depth-based differentiation of microbial function through sediment-hosted aquifers and enrichment of novel symbionts in the deep terrestrial subsurface.</title>
        <authorList>
            <person name="Probst A.J."/>
            <person name="Ladd B."/>
            <person name="Jarett J.K."/>
            <person name="Geller-Mcgrath D.E."/>
            <person name="Sieber C.M.K."/>
            <person name="Emerson J.B."/>
            <person name="Anantharaman K."/>
            <person name="Thomas B.C."/>
            <person name="Malmstrom R."/>
            <person name="Stieglmeier M."/>
            <person name="Klingl A."/>
            <person name="Woyke T."/>
            <person name="Ryan C.M."/>
            <person name="Banfield J.F."/>
        </authorList>
    </citation>
    <scope>NUCLEOTIDE SEQUENCE [LARGE SCALE GENOMIC DNA]</scope>
</reference>
<dbReference type="InterPro" id="IPR036394">
    <property type="entry name" value="Ribosomal_uL22_sf"/>
</dbReference>
<dbReference type="GO" id="GO:0022625">
    <property type="term" value="C:cytosolic large ribosomal subunit"/>
    <property type="evidence" value="ECO:0007669"/>
    <property type="project" value="TreeGrafter"/>
</dbReference>
<dbReference type="GO" id="GO:0003735">
    <property type="term" value="F:structural constituent of ribosome"/>
    <property type="evidence" value="ECO:0007669"/>
    <property type="project" value="InterPro"/>
</dbReference>
<keyword evidence="2 4" id="KW-0689">Ribosomal protein</keyword>
<proteinExistence type="inferred from homology"/>
<gene>
    <name evidence="7" type="ORF">COU89_02975</name>
</gene>
<dbReference type="Pfam" id="PF00237">
    <property type="entry name" value="Ribosomal_L22"/>
    <property type="match status" value="1"/>
</dbReference>
<evidence type="ECO:0000256" key="1">
    <source>
        <dbReference type="ARBA" id="ARBA00009451"/>
    </source>
</evidence>
<comment type="subunit">
    <text evidence="5">Part of the 50S ribosomal subunit.</text>
</comment>
<dbReference type="AlphaFoldDB" id="A0A2M8KU78"/>
<keyword evidence="3 4" id="KW-0687">Ribonucleoprotein</keyword>
<evidence type="ECO:0000256" key="2">
    <source>
        <dbReference type="ARBA" id="ARBA00022980"/>
    </source>
</evidence>
<evidence type="ECO:0000256" key="4">
    <source>
        <dbReference type="RuleBase" id="RU004005"/>
    </source>
</evidence>
<evidence type="ECO:0000313" key="7">
    <source>
        <dbReference type="EMBL" id="PJE63486.1"/>
    </source>
</evidence>
<comment type="similarity">
    <text evidence="1 4">Belongs to the universal ribosomal protein uL22 family.</text>
</comment>
<dbReference type="PANTHER" id="PTHR13501:SF8">
    <property type="entry name" value="LARGE RIBOSOMAL SUBUNIT PROTEIN UL22M"/>
    <property type="match status" value="1"/>
</dbReference>
<comment type="function">
    <text evidence="6">This protein binds specifically to 23S rRNA; its binding is stimulated by other ribosomal proteins, e.g., L4, L17, and L20. It is important during the early stages of 50S assembly. It makes multiple contacts with different domains of the 23S rRNA in the assembled 50S subunit and ribosome.</text>
</comment>
<organism evidence="7 8">
    <name type="scientific">Candidatus Roizmanbacteria bacterium CG10_big_fil_rev_8_21_14_0_10_45_7</name>
    <dbReference type="NCBI Taxonomy" id="1974854"/>
    <lineage>
        <taxon>Bacteria</taxon>
        <taxon>Candidatus Roizmaniibacteriota</taxon>
    </lineage>
</organism>
<dbReference type="PANTHER" id="PTHR13501">
    <property type="entry name" value="CHLOROPLAST 50S RIBOSOMAL PROTEIN L22-RELATED"/>
    <property type="match status" value="1"/>
</dbReference>
<evidence type="ECO:0000256" key="5">
    <source>
        <dbReference type="RuleBase" id="RU004006"/>
    </source>
</evidence>
<dbReference type="SUPFAM" id="SSF54843">
    <property type="entry name" value="Ribosomal protein L22"/>
    <property type="match status" value="1"/>
</dbReference>
<dbReference type="GO" id="GO:0006412">
    <property type="term" value="P:translation"/>
    <property type="evidence" value="ECO:0007669"/>
    <property type="project" value="InterPro"/>
</dbReference>
<dbReference type="EMBL" id="PFEE01000063">
    <property type="protein sequence ID" value="PJE63486.1"/>
    <property type="molecule type" value="Genomic_DNA"/>
</dbReference>
<dbReference type="InterPro" id="IPR001063">
    <property type="entry name" value="Ribosomal_uL22"/>
</dbReference>
<evidence type="ECO:0000256" key="6">
    <source>
        <dbReference type="RuleBase" id="RU004008"/>
    </source>
</evidence>
<name>A0A2M8KU78_9BACT</name>
<keyword evidence="5" id="KW-0694">RNA-binding</keyword>